<evidence type="ECO:0000313" key="3">
    <source>
        <dbReference type="Proteomes" id="UP000268093"/>
    </source>
</evidence>
<gene>
    <name evidence="2" type="ORF">BC936DRAFT_137248</name>
</gene>
<feature type="compositionally biased region" description="Polar residues" evidence="1">
    <location>
        <begin position="26"/>
        <end position="39"/>
    </location>
</feature>
<name>A0A433CXS9_9FUNG</name>
<feature type="compositionally biased region" description="Basic and acidic residues" evidence="1">
    <location>
        <begin position="132"/>
        <end position="163"/>
    </location>
</feature>
<proteinExistence type="predicted"/>
<feature type="region of interest" description="Disordered" evidence="1">
    <location>
        <begin position="132"/>
        <end position="178"/>
    </location>
</feature>
<reference evidence="2 3" key="1">
    <citation type="journal article" date="2018" name="New Phytol.">
        <title>Phylogenomics of Endogonaceae and evolution of mycorrhizas within Mucoromycota.</title>
        <authorList>
            <person name="Chang Y."/>
            <person name="Desiro A."/>
            <person name="Na H."/>
            <person name="Sandor L."/>
            <person name="Lipzen A."/>
            <person name="Clum A."/>
            <person name="Barry K."/>
            <person name="Grigoriev I.V."/>
            <person name="Martin F.M."/>
            <person name="Stajich J.E."/>
            <person name="Smith M.E."/>
            <person name="Bonito G."/>
            <person name="Spatafora J.W."/>
        </authorList>
    </citation>
    <scope>NUCLEOTIDE SEQUENCE [LARGE SCALE GENOMIC DNA]</scope>
    <source>
        <strain evidence="2 3">GMNB39</strain>
    </source>
</reference>
<dbReference type="EMBL" id="RBNI01011103">
    <property type="protein sequence ID" value="RUP43394.1"/>
    <property type="molecule type" value="Genomic_DNA"/>
</dbReference>
<evidence type="ECO:0000256" key="1">
    <source>
        <dbReference type="SAM" id="MobiDB-lite"/>
    </source>
</evidence>
<accession>A0A433CXS9</accession>
<organism evidence="2 3">
    <name type="scientific">Jimgerdemannia flammicorona</name>
    <dbReference type="NCBI Taxonomy" id="994334"/>
    <lineage>
        <taxon>Eukaryota</taxon>
        <taxon>Fungi</taxon>
        <taxon>Fungi incertae sedis</taxon>
        <taxon>Mucoromycota</taxon>
        <taxon>Mucoromycotina</taxon>
        <taxon>Endogonomycetes</taxon>
        <taxon>Endogonales</taxon>
        <taxon>Endogonaceae</taxon>
        <taxon>Jimgerdemannia</taxon>
    </lineage>
</organism>
<protein>
    <submittedName>
        <fullName evidence="2">Uncharacterized protein</fullName>
    </submittedName>
</protein>
<evidence type="ECO:0000313" key="2">
    <source>
        <dbReference type="EMBL" id="RUP43394.1"/>
    </source>
</evidence>
<dbReference type="Proteomes" id="UP000268093">
    <property type="component" value="Unassembled WGS sequence"/>
</dbReference>
<comment type="caution">
    <text evidence="2">The sequence shown here is derived from an EMBL/GenBank/DDBJ whole genome shotgun (WGS) entry which is preliminary data.</text>
</comment>
<sequence>MTELSHPHLLSLNYAPHDNMTLTPKESIFNKKTPTNNTARPEAATAEPKDPTETTTVAPARTNGLLNPMESFLRRTSFFLRNIFKRHSTGNTEGDGPIVPIVSDTFTNEPKEDGYAPTDRAGTRHKTLAWKNNRDDARESVAAREEEQKSNELKIRADAEKRRMTNSNHLSPCPMPLT</sequence>
<feature type="region of interest" description="Disordered" evidence="1">
    <location>
        <begin position="26"/>
        <end position="57"/>
    </location>
</feature>
<dbReference type="AlphaFoldDB" id="A0A433CXS9"/>
<keyword evidence="3" id="KW-1185">Reference proteome</keyword>